<dbReference type="InterPro" id="IPR002850">
    <property type="entry name" value="PIN_toxin-like"/>
</dbReference>
<comment type="caution">
    <text evidence="2">The sequence shown here is derived from an EMBL/GenBank/DDBJ whole genome shotgun (WGS) entry which is preliminary data.</text>
</comment>
<dbReference type="NCBIfam" id="TIGR00305">
    <property type="entry name" value="putative toxin-antitoxin system toxin component, PIN family"/>
    <property type="match status" value="1"/>
</dbReference>
<dbReference type="Pfam" id="PF13470">
    <property type="entry name" value="PIN_3"/>
    <property type="match status" value="1"/>
</dbReference>
<reference evidence="2" key="1">
    <citation type="submission" date="2020-08" db="EMBL/GenBank/DDBJ databases">
        <title>Genome public.</title>
        <authorList>
            <person name="Liu C."/>
            <person name="Sun Q."/>
        </authorList>
    </citation>
    <scope>NUCLEOTIDE SEQUENCE</scope>
    <source>
        <strain evidence="2">BX15</strain>
    </source>
</reference>
<dbReference type="PANTHER" id="PTHR34610">
    <property type="entry name" value="SSL7007 PROTEIN"/>
    <property type="match status" value="1"/>
</dbReference>
<evidence type="ECO:0000313" key="2">
    <source>
        <dbReference type="EMBL" id="MBC5772378.1"/>
    </source>
</evidence>
<dbReference type="SUPFAM" id="SSF88723">
    <property type="entry name" value="PIN domain-like"/>
    <property type="match status" value="1"/>
</dbReference>
<dbReference type="AlphaFoldDB" id="A0A923MM86"/>
<keyword evidence="3" id="KW-1185">Reference proteome</keyword>
<accession>A0A923MM86</accession>
<dbReference type="Proteomes" id="UP000620327">
    <property type="component" value="Unassembled WGS sequence"/>
</dbReference>
<name>A0A923MM86_9FIRM</name>
<feature type="non-terminal residue" evidence="2">
    <location>
        <position position="75"/>
    </location>
</feature>
<dbReference type="RefSeq" id="WP_187016475.1">
    <property type="nucleotide sequence ID" value="NZ_JACOQI010000085.1"/>
</dbReference>
<proteinExistence type="predicted"/>
<gene>
    <name evidence="2" type="ORF">H8Z83_19100</name>
</gene>
<protein>
    <submittedName>
        <fullName evidence="2">Toxin-antitoxin system toxin component, PIN family</fullName>
    </submittedName>
</protein>
<dbReference type="PANTHER" id="PTHR34610:SF3">
    <property type="entry name" value="SSL7007 PROTEIN"/>
    <property type="match status" value="1"/>
</dbReference>
<evidence type="ECO:0000259" key="1">
    <source>
        <dbReference type="Pfam" id="PF13470"/>
    </source>
</evidence>
<dbReference type="InterPro" id="IPR029060">
    <property type="entry name" value="PIN-like_dom_sf"/>
</dbReference>
<dbReference type="InterPro" id="IPR002716">
    <property type="entry name" value="PIN_dom"/>
</dbReference>
<sequence length="75" mass="8513">MLVVIDTNILVSALWSRNGAPARVVSMVLTGDIVPCYDYRILCEYREVLQRPKFGFSKSEINSLLDWFEACGRSV</sequence>
<feature type="domain" description="PIN" evidence="1">
    <location>
        <begin position="3"/>
        <end position="63"/>
    </location>
</feature>
<evidence type="ECO:0000313" key="3">
    <source>
        <dbReference type="Proteomes" id="UP000620327"/>
    </source>
</evidence>
<organism evidence="2 3">
    <name type="scientific">Dysosmobacter segnis</name>
    <dbReference type="NCBI Taxonomy" id="2763042"/>
    <lineage>
        <taxon>Bacteria</taxon>
        <taxon>Bacillati</taxon>
        <taxon>Bacillota</taxon>
        <taxon>Clostridia</taxon>
        <taxon>Eubacteriales</taxon>
        <taxon>Oscillospiraceae</taxon>
        <taxon>Dysosmobacter</taxon>
    </lineage>
</organism>
<dbReference type="EMBL" id="JACOQI010000085">
    <property type="protein sequence ID" value="MBC5772378.1"/>
    <property type="molecule type" value="Genomic_DNA"/>
</dbReference>